<gene>
    <name evidence="1" type="ORF">Bcop_1880</name>
</gene>
<accession>F3ZS47</accession>
<organism evidence="1 2">
    <name type="scientific">Bacteroides coprosuis DSM 18011</name>
    <dbReference type="NCBI Taxonomy" id="679937"/>
    <lineage>
        <taxon>Bacteria</taxon>
        <taxon>Pseudomonadati</taxon>
        <taxon>Bacteroidota</taxon>
        <taxon>Bacteroidia</taxon>
        <taxon>Bacteroidales</taxon>
        <taxon>Bacteroidaceae</taxon>
        <taxon>Bacteroides</taxon>
    </lineage>
</organism>
<dbReference type="Proteomes" id="UP000018439">
    <property type="component" value="Chromosome"/>
</dbReference>
<sequence>MTNTQKLAKNAFRKLRHLILSDDYSDKNLKEYNGILSNLYEENPPKISDFNSLGELDMISIFGFQLCKQKVMDIYHGSKVKSSEFNKLIIGVTTIEQSMSSVMDFDKFTMLLDHRIGNLSGEK</sequence>
<dbReference type="AlphaFoldDB" id="F3ZS47"/>
<evidence type="ECO:0000313" key="2">
    <source>
        <dbReference type="Proteomes" id="UP000018439"/>
    </source>
</evidence>
<protein>
    <submittedName>
        <fullName evidence="1">Uncharacterized protein</fullName>
    </submittedName>
</protein>
<dbReference type="EMBL" id="CM001167">
    <property type="protein sequence ID" value="EGJ72068.1"/>
    <property type="molecule type" value="Genomic_DNA"/>
</dbReference>
<name>F3ZS47_9BACE</name>
<dbReference type="HOGENOM" id="CLU_2044963_0_0_10"/>
<keyword evidence="2" id="KW-1185">Reference proteome</keyword>
<proteinExistence type="predicted"/>
<evidence type="ECO:0000313" key="1">
    <source>
        <dbReference type="EMBL" id="EGJ72068.1"/>
    </source>
</evidence>
<reference evidence="1 2" key="1">
    <citation type="journal article" date="2011" name="Stand. Genomic Sci.">
        <title>Non-contiguous finished genome sequence of Bacteroides coprosuis type strain (PC139).</title>
        <authorList>
            <person name="Land M."/>
            <person name="Held B."/>
            <person name="Gronow S."/>
            <person name="Abt B."/>
            <person name="Lucas S."/>
            <person name="Del Rio T.G."/>
            <person name="Nolan M."/>
            <person name="Tice H."/>
            <person name="Cheng J.F."/>
            <person name="Pitluck S."/>
            <person name="Liolios K."/>
            <person name="Pagani I."/>
            <person name="Ivanova N."/>
            <person name="Mavromatis K."/>
            <person name="Mikhailova N."/>
            <person name="Pati A."/>
            <person name="Tapia R."/>
            <person name="Han C."/>
            <person name="Goodwin L."/>
            <person name="Chen A."/>
            <person name="Palaniappan K."/>
            <person name="Hauser L."/>
            <person name="Brambilla E.M."/>
            <person name="Rohde M."/>
            <person name="Goker M."/>
            <person name="Detter J.C."/>
            <person name="Woyke T."/>
            <person name="Bristow J."/>
            <person name="Eisen J.A."/>
            <person name="Markowitz V."/>
            <person name="Hugenholtz P."/>
            <person name="Kyrpides N.C."/>
            <person name="Klenk H.P."/>
            <person name="Lapidus A."/>
        </authorList>
    </citation>
    <scope>NUCLEOTIDE SEQUENCE [LARGE SCALE GENOMIC DNA]</scope>
    <source>
        <strain evidence="1 2">DSM 18011</strain>
    </source>
</reference>